<name>A0A166EEX1_DAUCS</name>
<dbReference type="GO" id="GO:0005886">
    <property type="term" value="C:plasma membrane"/>
    <property type="evidence" value="ECO:0007669"/>
    <property type="project" value="UniProtKB-SubCell"/>
</dbReference>
<dbReference type="InterPro" id="IPR035892">
    <property type="entry name" value="C2_domain_sf"/>
</dbReference>
<sequence>MENMMGLLRIRVRRGMELVARDTTGSDPFVVVTMADQKLKTLVVKNHCSPEWNDDLTLSIKDLTTPIKLTVYDKDTFTVDDALGEADIDIKPYIECVKAGTEKLPDGSKIRSVSPNEENCLDTESAVVWNKGKITQDMVLRLKNVKSGKVEIQIEWIDVPGSKGLR</sequence>
<keyword evidence="4" id="KW-1003">Cell membrane</keyword>
<dbReference type="EMBL" id="LNRQ01000002">
    <property type="protein sequence ID" value="KZN06472.1"/>
    <property type="molecule type" value="Genomic_DNA"/>
</dbReference>
<keyword evidence="15" id="KW-1185">Reference proteome</keyword>
<keyword evidence="9" id="KW-0472">Membrane</keyword>
<evidence type="ECO:0000259" key="12">
    <source>
        <dbReference type="PROSITE" id="PS50004"/>
    </source>
</evidence>
<keyword evidence="6" id="KW-0479">Metal-binding</keyword>
<proteinExistence type="inferred from homology"/>
<dbReference type="OrthoDB" id="73919at2759"/>
<dbReference type="Gramene" id="KZN06472">
    <property type="protein sequence ID" value="KZN06472"/>
    <property type="gene ID" value="DCAR_007309"/>
</dbReference>
<comment type="similarity">
    <text evidence="11">Belongs to the plant CAR protein family.</text>
</comment>
<dbReference type="InterPro" id="IPR044562">
    <property type="entry name" value="CAR1-11"/>
</dbReference>
<evidence type="ECO:0000313" key="13">
    <source>
        <dbReference type="EMBL" id="KZN06472.1"/>
    </source>
</evidence>
<evidence type="ECO:0000256" key="7">
    <source>
        <dbReference type="ARBA" id="ARBA00022837"/>
    </source>
</evidence>
<keyword evidence="3" id="KW-0343">GTPase activation</keyword>
<organism evidence="13">
    <name type="scientific">Daucus carota subsp. sativus</name>
    <name type="common">Carrot</name>
    <dbReference type="NCBI Taxonomy" id="79200"/>
    <lineage>
        <taxon>Eukaryota</taxon>
        <taxon>Viridiplantae</taxon>
        <taxon>Streptophyta</taxon>
        <taxon>Embryophyta</taxon>
        <taxon>Tracheophyta</taxon>
        <taxon>Spermatophyta</taxon>
        <taxon>Magnoliopsida</taxon>
        <taxon>eudicotyledons</taxon>
        <taxon>Gunneridae</taxon>
        <taxon>Pentapetalae</taxon>
        <taxon>asterids</taxon>
        <taxon>campanulids</taxon>
        <taxon>Apiales</taxon>
        <taxon>Apiaceae</taxon>
        <taxon>Apioideae</taxon>
        <taxon>Scandiceae</taxon>
        <taxon>Daucinae</taxon>
        <taxon>Daucus</taxon>
        <taxon>Daucus sect. Daucus</taxon>
    </lineage>
</organism>
<dbReference type="Gene3D" id="2.60.40.150">
    <property type="entry name" value="C2 domain"/>
    <property type="match status" value="1"/>
</dbReference>
<dbReference type="AlphaFoldDB" id="A0A166EEX1"/>
<dbReference type="OMA" id="IQIEWIN"/>
<dbReference type="GO" id="GO:0005634">
    <property type="term" value="C:nucleus"/>
    <property type="evidence" value="ECO:0007669"/>
    <property type="project" value="UniProtKB-SubCell"/>
</dbReference>
<evidence type="ECO:0000256" key="2">
    <source>
        <dbReference type="ARBA" id="ARBA00004236"/>
    </source>
</evidence>
<evidence type="ECO:0000256" key="1">
    <source>
        <dbReference type="ARBA" id="ARBA00004123"/>
    </source>
</evidence>
<keyword evidence="10" id="KW-0539">Nucleus</keyword>
<comment type="subcellular location">
    <subcellularLocation>
        <location evidence="2">Cell membrane</location>
    </subcellularLocation>
    <subcellularLocation>
        <location evidence="1">Nucleus</location>
    </subcellularLocation>
</comment>
<dbReference type="Pfam" id="PF00168">
    <property type="entry name" value="C2"/>
    <property type="match status" value="1"/>
</dbReference>
<reference evidence="13" key="1">
    <citation type="journal article" date="2016" name="Nat. Genet.">
        <title>A high-quality carrot genome assembly provides new insights into carotenoid accumulation and asterid genome evolution.</title>
        <authorList>
            <person name="Iorizzo M."/>
            <person name="Ellison S."/>
            <person name="Senalik D."/>
            <person name="Zeng P."/>
            <person name="Satapoomin P."/>
            <person name="Huang J."/>
            <person name="Bowman M."/>
            <person name="Iovene M."/>
            <person name="Sanseverino W."/>
            <person name="Cavagnaro P."/>
            <person name="Yildiz M."/>
            <person name="Macko-Podgorni A."/>
            <person name="Moranska E."/>
            <person name="Grzebelus E."/>
            <person name="Grzebelus D."/>
            <person name="Ashrafi H."/>
            <person name="Zheng Z."/>
            <person name="Cheng S."/>
            <person name="Spooner D."/>
            <person name="Van Deynze A."/>
            <person name="Simon P."/>
        </authorList>
    </citation>
    <scope>NUCLEOTIDE SEQUENCE [LARGE SCALE GENOMIC DNA]</scope>
    <source>
        <tissue evidence="13">Leaf</tissue>
    </source>
</reference>
<dbReference type="GO" id="GO:0046872">
    <property type="term" value="F:metal ion binding"/>
    <property type="evidence" value="ECO:0007669"/>
    <property type="project" value="UniProtKB-KW"/>
</dbReference>
<dbReference type="PROSITE" id="PS50004">
    <property type="entry name" value="C2"/>
    <property type="match status" value="1"/>
</dbReference>
<dbReference type="PANTHER" id="PTHR45933:SF12">
    <property type="entry name" value="PROTEIN C2-DOMAIN ABA-RELATED 9"/>
    <property type="match status" value="1"/>
</dbReference>
<evidence type="ECO:0000256" key="5">
    <source>
        <dbReference type="ARBA" id="ARBA00022682"/>
    </source>
</evidence>
<evidence type="ECO:0000256" key="9">
    <source>
        <dbReference type="ARBA" id="ARBA00023136"/>
    </source>
</evidence>
<keyword evidence="8" id="KW-0446">Lipid-binding</keyword>
<gene>
    <name evidence="13" type="ORF">DCAR_007309</name>
    <name evidence="14" type="ORF">DCAR_0208249</name>
</gene>
<keyword evidence="5" id="KW-0938">Abscisic acid signaling pathway</keyword>
<evidence type="ECO:0000256" key="11">
    <source>
        <dbReference type="ARBA" id="ARBA00024037"/>
    </source>
</evidence>
<dbReference type="PANTHER" id="PTHR45933">
    <property type="entry name" value="PROTEIN C2-DOMAIN ABA-RELATED 4"/>
    <property type="match status" value="1"/>
</dbReference>
<dbReference type="EMBL" id="CP093344">
    <property type="protein sequence ID" value="WOG89013.1"/>
    <property type="molecule type" value="Genomic_DNA"/>
</dbReference>
<dbReference type="SMART" id="SM00239">
    <property type="entry name" value="C2"/>
    <property type="match status" value="1"/>
</dbReference>
<dbReference type="InterPro" id="IPR000008">
    <property type="entry name" value="C2_dom"/>
</dbReference>
<dbReference type="KEGG" id="dcr:108207966"/>
<evidence type="ECO:0000313" key="15">
    <source>
        <dbReference type="Proteomes" id="UP000077755"/>
    </source>
</evidence>
<feature type="domain" description="C2" evidence="12">
    <location>
        <begin position="1"/>
        <end position="104"/>
    </location>
</feature>
<dbReference type="Proteomes" id="UP000077755">
    <property type="component" value="Chromosome 2"/>
</dbReference>
<reference evidence="14" key="2">
    <citation type="submission" date="2022-03" db="EMBL/GenBank/DDBJ databases">
        <title>Draft title - Genomic analysis of global carrot germplasm unveils the trajectory of domestication and the origin of high carotenoid orange carrot.</title>
        <authorList>
            <person name="Iorizzo M."/>
            <person name="Ellison S."/>
            <person name="Senalik D."/>
            <person name="Macko-Podgorni A."/>
            <person name="Grzebelus D."/>
            <person name="Bostan H."/>
            <person name="Rolling W."/>
            <person name="Curaba J."/>
            <person name="Simon P."/>
        </authorList>
    </citation>
    <scope>NUCLEOTIDE SEQUENCE</scope>
    <source>
        <tissue evidence="14">Leaf</tissue>
    </source>
</reference>
<evidence type="ECO:0000256" key="3">
    <source>
        <dbReference type="ARBA" id="ARBA00022468"/>
    </source>
</evidence>
<evidence type="ECO:0000313" key="14">
    <source>
        <dbReference type="EMBL" id="WOG89013.1"/>
    </source>
</evidence>
<evidence type="ECO:0000256" key="6">
    <source>
        <dbReference type="ARBA" id="ARBA00022723"/>
    </source>
</evidence>
<dbReference type="GO" id="GO:0009738">
    <property type="term" value="P:abscisic acid-activated signaling pathway"/>
    <property type="evidence" value="ECO:0007669"/>
    <property type="project" value="UniProtKB-KW"/>
</dbReference>
<dbReference type="GO" id="GO:0005096">
    <property type="term" value="F:GTPase activator activity"/>
    <property type="evidence" value="ECO:0007669"/>
    <property type="project" value="UniProtKB-KW"/>
</dbReference>
<evidence type="ECO:0000256" key="10">
    <source>
        <dbReference type="ARBA" id="ARBA00023242"/>
    </source>
</evidence>
<accession>A0A166EEX1</accession>
<evidence type="ECO:0000256" key="8">
    <source>
        <dbReference type="ARBA" id="ARBA00023121"/>
    </source>
</evidence>
<evidence type="ECO:0000256" key="4">
    <source>
        <dbReference type="ARBA" id="ARBA00022475"/>
    </source>
</evidence>
<dbReference type="SUPFAM" id="SSF49562">
    <property type="entry name" value="C2 domain (Calcium/lipid-binding domain, CaLB)"/>
    <property type="match status" value="1"/>
</dbReference>
<keyword evidence="7" id="KW-0106">Calcium</keyword>
<dbReference type="GO" id="GO:0008289">
    <property type="term" value="F:lipid binding"/>
    <property type="evidence" value="ECO:0007669"/>
    <property type="project" value="UniProtKB-KW"/>
</dbReference>
<protein>
    <recommendedName>
        <fullName evidence="12">C2 domain-containing protein</fullName>
    </recommendedName>
</protein>